<evidence type="ECO:0000259" key="1">
    <source>
        <dbReference type="PROSITE" id="PS00028"/>
    </source>
</evidence>
<dbReference type="InterPro" id="IPR013087">
    <property type="entry name" value="Znf_C2H2_type"/>
</dbReference>
<dbReference type="PROSITE" id="PS00028">
    <property type="entry name" value="ZINC_FINGER_C2H2_1"/>
    <property type="match status" value="1"/>
</dbReference>
<dbReference type="STRING" id="71139.A0A059BJ21"/>
<proteinExistence type="predicted"/>
<feature type="domain" description="C2H2-type" evidence="1">
    <location>
        <begin position="82"/>
        <end position="103"/>
    </location>
</feature>
<accession>A0A059BJ21</accession>
<gene>
    <name evidence="2" type="ORF">EUGRSUZ_F00049</name>
</gene>
<dbReference type="InParanoid" id="A0A059BJ21"/>
<evidence type="ECO:0000313" key="2">
    <source>
        <dbReference type="EMBL" id="KCW66222.1"/>
    </source>
</evidence>
<name>A0A059BJ21_EUCGR</name>
<dbReference type="EMBL" id="KK198758">
    <property type="protein sequence ID" value="KCW66222.1"/>
    <property type="molecule type" value="Genomic_DNA"/>
</dbReference>
<sequence length="156" mass="17515">METNLAPCFVDGVTLTTVRKMTRCSLNLRSWASEAKSAGITAGVIRLRRLSSGHFIPERLVLEASTWFQAVTVSQGSSVLICHKCGEQFKKLDAVEAHHLSKHAVTELSDGDSSKRIVEIICQTSWLKSEHSSCEQIERVLKVHNMQRTLARFKEY</sequence>
<dbReference type="eggNOG" id="ENOG502QRFA">
    <property type="taxonomic scope" value="Eukaryota"/>
</dbReference>
<dbReference type="PANTHER" id="PTHR31681:SF39">
    <property type="entry name" value="OS01G0785900 PROTEIN"/>
    <property type="match status" value="1"/>
</dbReference>
<dbReference type="PANTHER" id="PTHR31681">
    <property type="entry name" value="C2H2-LIKE ZINC FINGER PROTEIN"/>
    <property type="match status" value="1"/>
</dbReference>
<organism evidence="2">
    <name type="scientific">Eucalyptus grandis</name>
    <name type="common">Flooded gum</name>
    <dbReference type="NCBI Taxonomy" id="71139"/>
    <lineage>
        <taxon>Eukaryota</taxon>
        <taxon>Viridiplantae</taxon>
        <taxon>Streptophyta</taxon>
        <taxon>Embryophyta</taxon>
        <taxon>Tracheophyta</taxon>
        <taxon>Spermatophyta</taxon>
        <taxon>Magnoliopsida</taxon>
        <taxon>eudicotyledons</taxon>
        <taxon>Gunneridae</taxon>
        <taxon>Pentapetalae</taxon>
        <taxon>rosids</taxon>
        <taxon>malvids</taxon>
        <taxon>Myrtales</taxon>
        <taxon>Myrtaceae</taxon>
        <taxon>Myrtoideae</taxon>
        <taxon>Eucalypteae</taxon>
        <taxon>Eucalyptus</taxon>
    </lineage>
</organism>
<dbReference type="Gramene" id="KCW66222">
    <property type="protein sequence ID" value="KCW66222"/>
    <property type="gene ID" value="EUGRSUZ_F00049"/>
</dbReference>
<dbReference type="AlphaFoldDB" id="A0A059BJ21"/>
<reference evidence="2" key="1">
    <citation type="submission" date="2013-07" db="EMBL/GenBank/DDBJ databases">
        <title>The genome of Eucalyptus grandis.</title>
        <authorList>
            <person name="Schmutz J."/>
            <person name="Hayes R."/>
            <person name="Myburg A."/>
            <person name="Tuskan G."/>
            <person name="Grattapaglia D."/>
            <person name="Rokhsar D.S."/>
        </authorList>
    </citation>
    <scope>NUCLEOTIDE SEQUENCE</scope>
    <source>
        <tissue evidence="2">Leaf extractions</tissue>
    </source>
</reference>
<protein>
    <recommendedName>
        <fullName evidence="1">C2H2-type domain-containing protein</fullName>
    </recommendedName>
</protein>